<proteinExistence type="predicted"/>
<dbReference type="SUPFAM" id="SSF51294">
    <property type="entry name" value="Hedgehog/intein (Hint) domain"/>
    <property type="match status" value="1"/>
</dbReference>
<protein>
    <recommendedName>
        <fullName evidence="3">PA14 domain-containing protein</fullName>
    </recommendedName>
</protein>
<keyword evidence="2" id="KW-0964">Secreted</keyword>
<dbReference type="Proteomes" id="UP001144205">
    <property type="component" value="Unassembled WGS sequence"/>
</dbReference>
<evidence type="ECO:0000259" key="3">
    <source>
        <dbReference type="PROSITE" id="PS51820"/>
    </source>
</evidence>
<feature type="domain" description="PA14" evidence="3">
    <location>
        <begin position="406"/>
        <end position="569"/>
    </location>
</feature>
<dbReference type="PROSITE" id="PS51820">
    <property type="entry name" value="PA14"/>
    <property type="match status" value="1"/>
</dbReference>
<dbReference type="InterPro" id="IPR037524">
    <property type="entry name" value="PA14/GLEYA"/>
</dbReference>
<accession>A0ABQ5LU99</accession>
<dbReference type="RefSeq" id="WP_281842597.1">
    <property type="nucleotide sequence ID" value="NZ_BROH01000007.1"/>
</dbReference>
<evidence type="ECO:0000256" key="1">
    <source>
        <dbReference type="ARBA" id="ARBA00004613"/>
    </source>
</evidence>
<dbReference type="EMBL" id="BROH01000007">
    <property type="protein sequence ID" value="GKY88557.1"/>
    <property type="molecule type" value="Genomic_DNA"/>
</dbReference>
<dbReference type="Gene3D" id="2.150.10.10">
    <property type="entry name" value="Serralysin-like metalloprotease, C-terminal"/>
    <property type="match status" value="2"/>
</dbReference>
<dbReference type="InterPro" id="IPR050557">
    <property type="entry name" value="RTX_toxin/Mannuronan_C5-epim"/>
</dbReference>
<dbReference type="PROSITE" id="PS00330">
    <property type="entry name" value="HEMOLYSIN_CALCIUM"/>
    <property type="match status" value="4"/>
</dbReference>
<evidence type="ECO:0000256" key="2">
    <source>
        <dbReference type="ARBA" id="ARBA00022525"/>
    </source>
</evidence>
<dbReference type="Gene3D" id="2.170.16.10">
    <property type="entry name" value="Hedgehog/Intein (Hint) domain"/>
    <property type="match status" value="1"/>
</dbReference>
<dbReference type="Pfam" id="PF13403">
    <property type="entry name" value="Hint_2"/>
    <property type="match status" value="1"/>
</dbReference>
<dbReference type="PRINTS" id="PR00313">
    <property type="entry name" value="CABNDNGRPT"/>
</dbReference>
<dbReference type="InterPro" id="IPR036844">
    <property type="entry name" value="Hint_dom_sf"/>
</dbReference>
<dbReference type="InterPro" id="IPR018511">
    <property type="entry name" value="Hemolysin-typ_Ca-bd_CS"/>
</dbReference>
<dbReference type="PANTHER" id="PTHR38340">
    <property type="entry name" value="S-LAYER PROTEIN"/>
    <property type="match status" value="1"/>
</dbReference>
<dbReference type="InterPro" id="IPR011049">
    <property type="entry name" value="Serralysin-like_metalloprot_C"/>
</dbReference>
<dbReference type="PANTHER" id="PTHR38340:SF1">
    <property type="entry name" value="S-LAYER PROTEIN"/>
    <property type="match status" value="1"/>
</dbReference>
<comment type="subcellular location">
    <subcellularLocation>
        <location evidence="1">Secreted</location>
    </subcellularLocation>
</comment>
<gene>
    <name evidence="4" type="ORF">STA1M1_24260</name>
</gene>
<dbReference type="InterPro" id="IPR001343">
    <property type="entry name" value="Hemolysn_Ca-bd"/>
</dbReference>
<name>A0ABQ5LU99_9RHOB</name>
<dbReference type="Pfam" id="PF00353">
    <property type="entry name" value="HemolysinCabind"/>
    <property type="match status" value="4"/>
</dbReference>
<dbReference type="SUPFAM" id="SSF51120">
    <property type="entry name" value="beta-Roll"/>
    <property type="match status" value="3"/>
</dbReference>
<dbReference type="SUPFAM" id="SSF56988">
    <property type="entry name" value="Anthrax protective antigen"/>
    <property type="match status" value="1"/>
</dbReference>
<dbReference type="InterPro" id="IPR011658">
    <property type="entry name" value="PA14_dom"/>
</dbReference>
<organism evidence="4 5">
    <name type="scientific">Sinisalibacter aestuarii</name>
    <dbReference type="NCBI Taxonomy" id="2949426"/>
    <lineage>
        <taxon>Bacteria</taxon>
        <taxon>Pseudomonadati</taxon>
        <taxon>Pseudomonadota</taxon>
        <taxon>Alphaproteobacteria</taxon>
        <taxon>Rhodobacterales</taxon>
        <taxon>Roseobacteraceae</taxon>
        <taxon>Sinisalibacter</taxon>
    </lineage>
</organism>
<reference evidence="4" key="1">
    <citation type="journal article" date="2023" name="Int. J. Syst. Evol. Microbiol.">
        <title>Sinisalibacter aestuarii sp. nov., isolated from estuarine sediment of the Arakawa River.</title>
        <authorList>
            <person name="Arafat S.T."/>
            <person name="Hirano S."/>
            <person name="Sato A."/>
            <person name="Takeuchi K."/>
            <person name="Yasuda T."/>
            <person name="Terahara T."/>
            <person name="Hamada M."/>
            <person name="Kobayashi T."/>
        </authorList>
    </citation>
    <scope>NUCLEOTIDE SEQUENCE</scope>
    <source>
        <strain evidence="4">B-399</strain>
    </source>
</reference>
<evidence type="ECO:0000313" key="5">
    <source>
        <dbReference type="Proteomes" id="UP001144205"/>
    </source>
</evidence>
<evidence type="ECO:0000313" key="4">
    <source>
        <dbReference type="EMBL" id="GKY88557.1"/>
    </source>
</evidence>
<dbReference type="Pfam" id="PF06119">
    <property type="entry name" value="NIDO"/>
    <property type="match status" value="2"/>
</dbReference>
<dbReference type="Pfam" id="PF07691">
    <property type="entry name" value="PA14"/>
    <property type="match status" value="1"/>
</dbReference>
<sequence length="890" mass="91855">MATMISGLGGPAGYGENVFSSTPKTAGNNDDGSIYVNASSVFGDDGIDFFGTTYSGFYLNSNGNISFGAANTTYNVNSIGAINTPTIAPFFSDVDISKGGQIYWDLDPSAGTITITWDNVARYSGSGRNSFQMILTSTGDGNFGLEFIYEDIQWHTGYGTVAQAGYTDGGSNDFVLPGSGNATTILQYETYDFGYEDPNGTVDFIVQNGTPGFSDGIVSGTSGGDLIDASYSGDPDGDMVTNGSDTIEAGAGDDTIDAGGGNDTIDAGDGDDTILWDAGDGSDTIDGGSGGETDGDTLDITATGNSTDTTLTGDGTGTTTIGGNTLTFSDIENFTFDAGTADTFDGSADTEGLSVDTGGGDDWIAGGSGNDEIDAGSGADTIYGGDGDDTIQGGSGDDVILGDHVPEQGLWSYTVWNYNFGSAAGQAFDAENGTLAGTGTTGGFDSAALVNAARGSSGDQSDFAVVYTSTLLADESGVFTFSTTSDDGSTIRIFDQDGNPLTWTQGGSTDTFLDNDYHQSATTRSGQVTLEQGQTYTIEVRHWENEGGDIISATVSPPGGGSQNLANSPLIIGPAAGAGSGNDVIDGGDGDDVIYGEAGDDVITGGAGADILDGGAGDDTLHVGAGDTATGGAGDDAFILDAANALGGPGSTITIDGNEDGETGGDTLDFAGLIDWGTINYTDAENGSATLSDGTIVNFSNIENVIICFTEGTMILTPYGERPIESLQPGDLVLTRDHGPQPLRWIGTTEAEGKGKLAPIRFETGSFGNDRPLLVSPQHRMIYEGSLATLYFESREVMVPAKHLVNGTTIRQENMPHVRYYHLLFDQHEVIWGNRAASESFHPGMQGLGAIDAATRDELFTLFPELRANPNGYGQTARMVLRGYEARLIA</sequence>
<comment type="caution">
    <text evidence="4">The sequence shown here is derived from an EMBL/GenBank/DDBJ whole genome shotgun (WGS) entry which is preliminary data.</text>
</comment>
<keyword evidence="5" id="KW-1185">Reference proteome</keyword>
<dbReference type="InterPro" id="IPR003886">
    <property type="entry name" value="NIDO_dom"/>
</dbReference>
<dbReference type="InterPro" id="IPR028992">
    <property type="entry name" value="Hedgehog/Intein_dom"/>
</dbReference>